<dbReference type="GeneID" id="14893783"/>
<dbReference type="InterPro" id="IPR002710">
    <property type="entry name" value="Dilute_dom"/>
</dbReference>
<dbReference type="PROSITE" id="PS51126">
    <property type="entry name" value="DILUTE"/>
    <property type="match status" value="1"/>
</dbReference>
<evidence type="ECO:0008006" key="6">
    <source>
        <dbReference type="Google" id="ProtNLM"/>
    </source>
</evidence>
<dbReference type="EMBL" id="KB206169">
    <property type="protein sequence ID" value="ELP94816.1"/>
    <property type="molecule type" value="Genomic_DNA"/>
</dbReference>
<dbReference type="Proteomes" id="UP000014680">
    <property type="component" value="Unassembled WGS sequence"/>
</dbReference>
<dbReference type="AlphaFoldDB" id="A0A0A1UDY4"/>
<keyword evidence="5" id="KW-1185">Reference proteome</keyword>
<feature type="domain" description="C2 NT-type" evidence="3">
    <location>
        <begin position="1"/>
        <end position="134"/>
    </location>
</feature>
<feature type="domain" description="Dilute" evidence="2">
    <location>
        <begin position="241"/>
        <end position="473"/>
    </location>
</feature>
<proteinExistence type="predicted"/>
<dbReference type="KEGG" id="eiv:EIN_247100"/>
<gene>
    <name evidence="4" type="ORF">EIN_247100</name>
</gene>
<dbReference type="OrthoDB" id="27684at2759"/>
<name>A0A0A1UDY4_ENTIV</name>
<organism evidence="4 5">
    <name type="scientific">Entamoeba invadens IP1</name>
    <dbReference type="NCBI Taxonomy" id="370355"/>
    <lineage>
        <taxon>Eukaryota</taxon>
        <taxon>Amoebozoa</taxon>
        <taxon>Evosea</taxon>
        <taxon>Archamoebae</taxon>
        <taxon>Mastigamoebida</taxon>
        <taxon>Entamoebidae</taxon>
        <taxon>Entamoeba</taxon>
    </lineage>
</organism>
<dbReference type="RefSeq" id="XP_004261587.1">
    <property type="nucleotide sequence ID" value="XM_004261539.1"/>
</dbReference>
<dbReference type="InterPro" id="IPR019448">
    <property type="entry name" value="NT-C2"/>
</dbReference>
<feature type="coiled-coil region" evidence="1">
    <location>
        <begin position="140"/>
        <end position="170"/>
    </location>
</feature>
<evidence type="ECO:0000313" key="4">
    <source>
        <dbReference type="EMBL" id="ELP94816.1"/>
    </source>
</evidence>
<dbReference type="Pfam" id="PF10358">
    <property type="entry name" value="NT-C2"/>
    <property type="match status" value="1"/>
</dbReference>
<accession>A0A0A1UDY4</accession>
<protein>
    <recommendedName>
        <fullName evidence="6">Dilute domain-containing protein</fullName>
    </recommendedName>
</protein>
<dbReference type="VEuPathDB" id="AmoebaDB:EIN_247100"/>
<dbReference type="PROSITE" id="PS51840">
    <property type="entry name" value="C2_NT"/>
    <property type="match status" value="1"/>
</dbReference>
<evidence type="ECO:0000259" key="2">
    <source>
        <dbReference type="PROSITE" id="PS51126"/>
    </source>
</evidence>
<evidence type="ECO:0000256" key="1">
    <source>
        <dbReference type="SAM" id="Coils"/>
    </source>
</evidence>
<evidence type="ECO:0000313" key="5">
    <source>
        <dbReference type="Proteomes" id="UP000014680"/>
    </source>
</evidence>
<evidence type="ECO:0000259" key="3">
    <source>
        <dbReference type="PROSITE" id="PS51840"/>
    </source>
</evidence>
<keyword evidence="1" id="KW-0175">Coiled coil</keyword>
<dbReference type="OMA" id="CEMIRKF"/>
<sequence>MFGKHIETWKVMCEISDMVLTLKGVSGYMLFVQWKCGEKSGKTERCVCKEGRVDFGGFTFDDTIQRDAKKYTYLKKPLMLSLMNVLKSKNSLVGKIEVDLSKYMDSSEDNEVELPISNGKLKFHLITQTDATVIQGTEKLENSEDVIAQIEQLNEDIQGQLEEEKVLTDKLNEMATEVSFMKQNRVAEGDITQEESEFILAEIFLSNMSFSDKHHPLTAETIFEKLSEGRLVKSEKTKFLNKVVEVLEKISVMSLETPTRNVYWLGVTTLLTKQVNNEIIPKNRSDKEAHKAFVKNLFEVLKKSILLVYNEIEPKIRENVIPFFTDMNKTRGAVSSFEPFKEYLDVMKKDHIPEIVVNYFIRLFIDRFDRVVFNHLMSQRSVKTDLAIFVKCQIASFCEMIRKFSTEMFETYFTLLQSFCVMSIVSLDTVTALDLSTSVCPALSFKQIFDIIAKFEPPVNIVSVNKIKNGMRGIEDKQNAVTDENEHAELIASDLFNS</sequence>
<reference evidence="4 5" key="1">
    <citation type="submission" date="2012-10" db="EMBL/GenBank/DDBJ databases">
        <authorList>
            <person name="Zafar N."/>
            <person name="Inman J."/>
            <person name="Hall N."/>
            <person name="Lorenzi H."/>
            <person name="Caler E."/>
        </authorList>
    </citation>
    <scope>NUCLEOTIDE SEQUENCE [LARGE SCALE GENOMIC DNA]</scope>
    <source>
        <strain evidence="4 5">IP1</strain>
    </source>
</reference>